<gene>
    <name evidence="2" type="ORF">P280DRAFT_157185</name>
</gene>
<accession>A0A6A6RLW3</accession>
<evidence type="ECO:0000313" key="3">
    <source>
        <dbReference type="Proteomes" id="UP000799753"/>
    </source>
</evidence>
<keyword evidence="1" id="KW-0732">Signal</keyword>
<feature type="chain" id="PRO_5025523601" description="Secreted protein" evidence="1">
    <location>
        <begin position="25"/>
        <end position="141"/>
    </location>
</feature>
<protein>
    <recommendedName>
        <fullName evidence="4">Secreted protein</fullName>
    </recommendedName>
</protein>
<reference evidence="2" key="1">
    <citation type="journal article" date="2020" name="Stud. Mycol.">
        <title>101 Dothideomycetes genomes: a test case for predicting lifestyles and emergence of pathogens.</title>
        <authorList>
            <person name="Haridas S."/>
            <person name="Albert R."/>
            <person name="Binder M."/>
            <person name="Bloem J."/>
            <person name="Labutti K."/>
            <person name="Salamov A."/>
            <person name="Andreopoulos B."/>
            <person name="Baker S."/>
            <person name="Barry K."/>
            <person name="Bills G."/>
            <person name="Bluhm B."/>
            <person name="Cannon C."/>
            <person name="Castanera R."/>
            <person name="Culley D."/>
            <person name="Daum C."/>
            <person name="Ezra D."/>
            <person name="Gonzalez J."/>
            <person name="Henrissat B."/>
            <person name="Kuo A."/>
            <person name="Liang C."/>
            <person name="Lipzen A."/>
            <person name="Lutzoni F."/>
            <person name="Magnuson J."/>
            <person name="Mondo S."/>
            <person name="Nolan M."/>
            <person name="Ohm R."/>
            <person name="Pangilinan J."/>
            <person name="Park H.-J."/>
            <person name="Ramirez L."/>
            <person name="Alfaro M."/>
            <person name="Sun H."/>
            <person name="Tritt A."/>
            <person name="Yoshinaga Y."/>
            <person name="Zwiers L.-H."/>
            <person name="Turgeon B."/>
            <person name="Goodwin S."/>
            <person name="Spatafora J."/>
            <person name="Crous P."/>
            <person name="Grigoriev I."/>
        </authorList>
    </citation>
    <scope>NUCLEOTIDE SEQUENCE</scope>
    <source>
        <strain evidence="2">CBS 473.64</strain>
    </source>
</reference>
<dbReference type="AlphaFoldDB" id="A0A6A6RLW3"/>
<evidence type="ECO:0008006" key="4">
    <source>
        <dbReference type="Google" id="ProtNLM"/>
    </source>
</evidence>
<organism evidence="2 3">
    <name type="scientific">Massarina eburnea CBS 473.64</name>
    <dbReference type="NCBI Taxonomy" id="1395130"/>
    <lineage>
        <taxon>Eukaryota</taxon>
        <taxon>Fungi</taxon>
        <taxon>Dikarya</taxon>
        <taxon>Ascomycota</taxon>
        <taxon>Pezizomycotina</taxon>
        <taxon>Dothideomycetes</taxon>
        <taxon>Pleosporomycetidae</taxon>
        <taxon>Pleosporales</taxon>
        <taxon>Massarineae</taxon>
        <taxon>Massarinaceae</taxon>
        <taxon>Massarina</taxon>
    </lineage>
</organism>
<dbReference type="EMBL" id="MU006800">
    <property type="protein sequence ID" value="KAF2636087.1"/>
    <property type="molecule type" value="Genomic_DNA"/>
</dbReference>
<keyword evidence="3" id="KW-1185">Reference proteome</keyword>
<evidence type="ECO:0000313" key="2">
    <source>
        <dbReference type="EMBL" id="KAF2636087.1"/>
    </source>
</evidence>
<proteinExistence type="predicted"/>
<sequence>MPLSKVTWPFHLLILLTSPWYNGSFTNLSPCSMANRHCPSSRAFRCPSPRSPLLHAPAHSALSHLVQPYQRKRLLHDHPYPSIRVENNDRALVPLDGIYTNHNGAYNHPLPAHIVHHVEHRYGRLVRFARDWSAWLTSNWH</sequence>
<name>A0A6A6RLW3_9PLEO</name>
<evidence type="ECO:0000256" key="1">
    <source>
        <dbReference type="SAM" id="SignalP"/>
    </source>
</evidence>
<dbReference type="Proteomes" id="UP000799753">
    <property type="component" value="Unassembled WGS sequence"/>
</dbReference>
<feature type="signal peptide" evidence="1">
    <location>
        <begin position="1"/>
        <end position="24"/>
    </location>
</feature>